<protein>
    <submittedName>
        <fullName evidence="1">Uncharacterized protein</fullName>
    </submittedName>
</protein>
<evidence type="ECO:0000313" key="2">
    <source>
        <dbReference type="Proteomes" id="UP001162992"/>
    </source>
</evidence>
<gene>
    <name evidence="1" type="ORF">O6H91_02G069100</name>
</gene>
<evidence type="ECO:0000313" key="1">
    <source>
        <dbReference type="EMBL" id="KAJ7565648.1"/>
    </source>
</evidence>
<dbReference type="EMBL" id="CM055093">
    <property type="protein sequence ID" value="KAJ7565648.1"/>
    <property type="molecule type" value="Genomic_DNA"/>
</dbReference>
<sequence>MTSSVGTLREERPGNPSRERNIKSSSMESKSERSFWSILASRARSVLLEDDIPSPAPEKELISSDTQKQETSIKKPAQVVKLSQGIKPRGQETPVFRKGLAAIASSLSLIGDTLGSAIEASNLISADPDNSSMAKSPFLQKLENSNSYQQKQGNKKAFDKDNKKTSKPELDKGNKRAFDNKKASEPELDKDNKKASESELDTATQLKASRDVAMAMATKAKLLLRELKTVKADLTFSQDRCIQLEEENKRLRESLSKGIRPEEDDLVRLQLETLLTEKGRLAQENATYARENQFLHEVIEYHQLTTQDVTLLDESIEEVAEKVAEPLIMTSTNTVSS</sequence>
<accession>A0ACC2EGG1</accession>
<dbReference type="Proteomes" id="UP001162992">
    <property type="component" value="Chromosome 2"/>
</dbReference>
<keyword evidence="2" id="KW-1185">Reference proteome</keyword>
<name>A0ACC2EGG1_DIPCM</name>
<organism evidence="1 2">
    <name type="scientific">Diphasiastrum complanatum</name>
    <name type="common">Issler's clubmoss</name>
    <name type="synonym">Lycopodium complanatum</name>
    <dbReference type="NCBI Taxonomy" id="34168"/>
    <lineage>
        <taxon>Eukaryota</taxon>
        <taxon>Viridiplantae</taxon>
        <taxon>Streptophyta</taxon>
        <taxon>Embryophyta</taxon>
        <taxon>Tracheophyta</taxon>
        <taxon>Lycopodiopsida</taxon>
        <taxon>Lycopodiales</taxon>
        <taxon>Lycopodiaceae</taxon>
        <taxon>Lycopodioideae</taxon>
        <taxon>Diphasiastrum</taxon>
    </lineage>
</organism>
<reference evidence="2" key="1">
    <citation type="journal article" date="2024" name="Proc. Natl. Acad. Sci. U.S.A.">
        <title>Extraordinary preservation of gene collinearity over three hundred million years revealed in homosporous lycophytes.</title>
        <authorList>
            <person name="Li C."/>
            <person name="Wickell D."/>
            <person name="Kuo L.Y."/>
            <person name="Chen X."/>
            <person name="Nie B."/>
            <person name="Liao X."/>
            <person name="Peng D."/>
            <person name="Ji J."/>
            <person name="Jenkins J."/>
            <person name="Williams M."/>
            <person name="Shu S."/>
            <person name="Plott C."/>
            <person name="Barry K."/>
            <person name="Rajasekar S."/>
            <person name="Grimwood J."/>
            <person name="Han X."/>
            <person name="Sun S."/>
            <person name="Hou Z."/>
            <person name="He W."/>
            <person name="Dai G."/>
            <person name="Sun C."/>
            <person name="Schmutz J."/>
            <person name="Leebens-Mack J.H."/>
            <person name="Li F.W."/>
            <person name="Wang L."/>
        </authorList>
    </citation>
    <scope>NUCLEOTIDE SEQUENCE [LARGE SCALE GENOMIC DNA]</scope>
    <source>
        <strain evidence="2">cv. PW_Plant_1</strain>
    </source>
</reference>
<comment type="caution">
    <text evidence="1">The sequence shown here is derived from an EMBL/GenBank/DDBJ whole genome shotgun (WGS) entry which is preliminary data.</text>
</comment>
<proteinExistence type="predicted"/>